<dbReference type="InterPro" id="IPR015797">
    <property type="entry name" value="NUDIX_hydrolase-like_dom_sf"/>
</dbReference>
<accession>A0A9D1IXT9</accession>
<dbReference type="InterPro" id="IPR020084">
    <property type="entry name" value="NUDIX_hydrolase_CS"/>
</dbReference>
<evidence type="ECO:0000256" key="4">
    <source>
        <dbReference type="ARBA" id="ARBA00022801"/>
    </source>
</evidence>
<feature type="domain" description="Nudix hydrolase" evidence="6">
    <location>
        <begin position="4"/>
        <end position="132"/>
    </location>
</feature>
<keyword evidence="3" id="KW-0547">Nucleotide-binding</keyword>
<dbReference type="GO" id="GO:0006754">
    <property type="term" value="P:ATP biosynthetic process"/>
    <property type="evidence" value="ECO:0007669"/>
    <property type="project" value="TreeGrafter"/>
</dbReference>
<dbReference type="CDD" id="cd03428">
    <property type="entry name" value="NUDIX_Ap4A_Nudt2"/>
    <property type="match status" value="1"/>
</dbReference>
<dbReference type="GO" id="GO:0004081">
    <property type="term" value="F:bis(5'-nucleosyl)-tetraphosphatase (asymmetrical) activity"/>
    <property type="evidence" value="ECO:0007669"/>
    <property type="project" value="TreeGrafter"/>
</dbReference>
<name>A0A9D1IXT9_9FIRM</name>
<comment type="similarity">
    <text evidence="1">Belongs to the Nudix hydrolase family.</text>
</comment>
<protein>
    <recommendedName>
        <fullName evidence="2">Bis(5'-nucleosyl)-tetraphosphatase [asymmetrical]</fullName>
    </recommendedName>
    <alternativeName>
        <fullName evidence="5">Diadenosine 5',5'''-P1,P4-tetraphosphate asymmetrical hydrolase</fullName>
    </alternativeName>
</protein>
<evidence type="ECO:0000313" key="8">
    <source>
        <dbReference type="Proteomes" id="UP000824239"/>
    </source>
</evidence>
<dbReference type="PROSITE" id="PS51462">
    <property type="entry name" value="NUDIX"/>
    <property type="match status" value="1"/>
</dbReference>
<dbReference type="InterPro" id="IPR000086">
    <property type="entry name" value="NUDIX_hydrolase_dom"/>
</dbReference>
<dbReference type="Gene3D" id="3.90.79.10">
    <property type="entry name" value="Nucleoside Triphosphate Pyrophosphohydrolase"/>
    <property type="match status" value="1"/>
</dbReference>
<sequence length="140" mass="15759">MEPIYEKSCGAVVWARFADGVRYLMVQMRKGHVDFAKGHMEPGENELQTAAREIWEETGLIVELDPSFRVVTTYSPYPGCIKDVVYFTARAGDTETTPQPSEIQSLHWATLEEARAQLTYDSARDILDQAARYLLAAGEI</sequence>
<dbReference type="GO" id="GO:0000166">
    <property type="term" value="F:nucleotide binding"/>
    <property type="evidence" value="ECO:0007669"/>
    <property type="project" value="UniProtKB-KW"/>
</dbReference>
<dbReference type="EMBL" id="DVHE01000072">
    <property type="protein sequence ID" value="HIR51427.1"/>
    <property type="molecule type" value="Genomic_DNA"/>
</dbReference>
<dbReference type="GO" id="GO:0006167">
    <property type="term" value="P:AMP biosynthetic process"/>
    <property type="evidence" value="ECO:0007669"/>
    <property type="project" value="TreeGrafter"/>
</dbReference>
<organism evidence="7 8">
    <name type="scientific">Candidatus Avoscillospira avicola</name>
    <dbReference type="NCBI Taxonomy" id="2840706"/>
    <lineage>
        <taxon>Bacteria</taxon>
        <taxon>Bacillati</taxon>
        <taxon>Bacillota</taxon>
        <taxon>Clostridia</taxon>
        <taxon>Eubacteriales</taxon>
        <taxon>Oscillospiraceae</taxon>
        <taxon>Oscillospiraceae incertae sedis</taxon>
        <taxon>Candidatus Avoscillospira</taxon>
    </lineage>
</organism>
<evidence type="ECO:0000256" key="2">
    <source>
        <dbReference type="ARBA" id="ARBA00018911"/>
    </source>
</evidence>
<evidence type="ECO:0000259" key="6">
    <source>
        <dbReference type="PROSITE" id="PS51462"/>
    </source>
</evidence>
<evidence type="ECO:0000256" key="1">
    <source>
        <dbReference type="ARBA" id="ARBA00005582"/>
    </source>
</evidence>
<dbReference type="PANTHER" id="PTHR21340">
    <property type="entry name" value="DIADENOSINE 5,5-P1,P4-TETRAPHOSPHATE PYROPHOSPHOHYDROLASE MUTT"/>
    <property type="match status" value="1"/>
</dbReference>
<reference evidence="7" key="1">
    <citation type="submission" date="2020-10" db="EMBL/GenBank/DDBJ databases">
        <authorList>
            <person name="Gilroy R."/>
        </authorList>
    </citation>
    <scope>NUCLEOTIDE SEQUENCE</scope>
    <source>
        <strain evidence="7">ChiBcec15-4380</strain>
    </source>
</reference>
<dbReference type="PROSITE" id="PS00893">
    <property type="entry name" value="NUDIX_BOX"/>
    <property type="match status" value="1"/>
</dbReference>
<dbReference type="Pfam" id="PF00293">
    <property type="entry name" value="NUDIX"/>
    <property type="match status" value="1"/>
</dbReference>
<dbReference type="PANTHER" id="PTHR21340:SF0">
    <property type="entry name" value="BIS(5'-NUCLEOSYL)-TETRAPHOSPHATASE [ASYMMETRICAL]"/>
    <property type="match status" value="1"/>
</dbReference>
<dbReference type="InterPro" id="IPR003565">
    <property type="entry name" value="Tetra_PHTase"/>
</dbReference>
<dbReference type="SUPFAM" id="SSF55811">
    <property type="entry name" value="Nudix"/>
    <property type="match status" value="1"/>
</dbReference>
<reference evidence="7" key="2">
    <citation type="journal article" date="2021" name="PeerJ">
        <title>Extensive microbial diversity within the chicken gut microbiome revealed by metagenomics and culture.</title>
        <authorList>
            <person name="Gilroy R."/>
            <person name="Ravi A."/>
            <person name="Getino M."/>
            <person name="Pursley I."/>
            <person name="Horton D.L."/>
            <person name="Alikhan N.F."/>
            <person name="Baker D."/>
            <person name="Gharbi K."/>
            <person name="Hall N."/>
            <person name="Watson M."/>
            <person name="Adriaenssens E.M."/>
            <person name="Foster-Nyarko E."/>
            <person name="Jarju S."/>
            <person name="Secka A."/>
            <person name="Antonio M."/>
            <person name="Oren A."/>
            <person name="Chaudhuri R.R."/>
            <person name="La Ragione R."/>
            <person name="Hildebrand F."/>
            <person name="Pallen M.J."/>
        </authorList>
    </citation>
    <scope>NUCLEOTIDE SEQUENCE</scope>
    <source>
        <strain evidence="7">ChiBcec15-4380</strain>
    </source>
</reference>
<evidence type="ECO:0000256" key="5">
    <source>
        <dbReference type="ARBA" id="ARBA00032644"/>
    </source>
</evidence>
<dbReference type="Proteomes" id="UP000824239">
    <property type="component" value="Unassembled WGS sequence"/>
</dbReference>
<proteinExistence type="inferred from homology"/>
<dbReference type="AlphaFoldDB" id="A0A9D1IXT9"/>
<dbReference type="InterPro" id="IPR051325">
    <property type="entry name" value="Nudix_hydrolase_domain"/>
</dbReference>
<comment type="caution">
    <text evidence="7">The sequence shown here is derived from an EMBL/GenBank/DDBJ whole genome shotgun (WGS) entry which is preliminary data.</text>
</comment>
<keyword evidence="4" id="KW-0378">Hydrolase</keyword>
<evidence type="ECO:0000313" key="7">
    <source>
        <dbReference type="EMBL" id="HIR51427.1"/>
    </source>
</evidence>
<gene>
    <name evidence="7" type="ORF">IAA53_09195</name>
</gene>
<evidence type="ECO:0000256" key="3">
    <source>
        <dbReference type="ARBA" id="ARBA00022741"/>
    </source>
</evidence>